<keyword evidence="6" id="KW-0804">Transcription</keyword>
<feature type="compositionally biased region" description="Basic and acidic residues" evidence="9">
    <location>
        <begin position="760"/>
        <end position="773"/>
    </location>
</feature>
<dbReference type="Proteomes" id="UP001375240">
    <property type="component" value="Unassembled WGS sequence"/>
</dbReference>
<dbReference type="InterPro" id="IPR021661">
    <property type="entry name" value="Rap1_C"/>
</dbReference>
<accession>A0AAV9UQT1</accession>
<comment type="similarity">
    <text evidence="1 8">Belongs to the RAP1 family.</text>
</comment>
<feature type="region of interest" description="Disordered" evidence="9">
    <location>
        <begin position="517"/>
        <end position="843"/>
    </location>
</feature>
<keyword evidence="12" id="KW-1185">Reference proteome</keyword>
<dbReference type="InterPro" id="IPR001357">
    <property type="entry name" value="BRCT_dom"/>
</dbReference>
<dbReference type="PROSITE" id="PS50172">
    <property type="entry name" value="BRCT"/>
    <property type="match status" value="1"/>
</dbReference>
<name>A0AAV9UQT1_9PEZI</name>
<evidence type="ECO:0000256" key="2">
    <source>
        <dbReference type="ARBA" id="ARBA00022454"/>
    </source>
</evidence>
<dbReference type="CDD" id="cd11655">
    <property type="entry name" value="rap1_myb-like"/>
    <property type="match status" value="1"/>
</dbReference>
<evidence type="ECO:0000256" key="7">
    <source>
        <dbReference type="ARBA" id="ARBA00023242"/>
    </source>
</evidence>
<proteinExistence type="inferred from homology"/>
<keyword evidence="4" id="KW-0805">Transcription regulation</keyword>
<feature type="compositionally biased region" description="Low complexity" evidence="9">
    <location>
        <begin position="714"/>
        <end position="730"/>
    </location>
</feature>
<dbReference type="InterPro" id="IPR039595">
    <property type="entry name" value="TE2IP/Rap1"/>
</dbReference>
<evidence type="ECO:0000256" key="1">
    <source>
        <dbReference type="ARBA" id="ARBA00010467"/>
    </source>
</evidence>
<evidence type="ECO:0000313" key="12">
    <source>
        <dbReference type="Proteomes" id="UP001375240"/>
    </source>
</evidence>
<keyword evidence="2 8" id="KW-0158">Chromosome</keyword>
<feature type="compositionally biased region" description="Low complexity" evidence="9">
    <location>
        <begin position="613"/>
        <end position="624"/>
    </location>
</feature>
<dbReference type="InterPro" id="IPR015010">
    <property type="entry name" value="TERF2IP_Myb"/>
</dbReference>
<feature type="compositionally biased region" description="Polar residues" evidence="9">
    <location>
        <begin position="820"/>
        <end position="841"/>
    </location>
</feature>
<evidence type="ECO:0000256" key="5">
    <source>
        <dbReference type="ARBA" id="ARBA00023159"/>
    </source>
</evidence>
<feature type="compositionally biased region" description="Basic and acidic residues" evidence="9">
    <location>
        <begin position="590"/>
        <end position="600"/>
    </location>
</feature>
<dbReference type="Gene3D" id="1.10.10.2170">
    <property type="match status" value="1"/>
</dbReference>
<feature type="compositionally biased region" description="Low complexity" evidence="9">
    <location>
        <begin position="554"/>
        <end position="568"/>
    </location>
</feature>
<dbReference type="InterPro" id="IPR036420">
    <property type="entry name" value="BRCT_dom_sf"/>
</dbReference>
<dbReference type="Gene3D" id="3.40.50.10190">
    <property type="entry name" value="BRCT domain"/>
    <property type="match status" value="1"/>
</dbReference>
<evidence type="ECO:0000256" key="3">
    <source>
        <dbReference type="ARBA" id="ARBA00022895"/>
    </source>
</evidence>
<dbReference type="GO" id="GO:0070187">
    <property type="term" value="C:shelterin complex"/>
    <property type="evidence" value="ECO:0007669"/>
    <property type="project" value="TreeGrafter"/>
</dbReference>
<evidence type="ECO:0000313" key="11">
    <source>
        <dbReference type="EMBL" id="KAK6346584.1"/>
    </source>
</evidence>
<feature type="compositionally biased region" description="Low complexity" evidence="9">
    <location>
        <begin position="794"/>
        <end position="809"/>
    </location>
</feature>
<comment type="function">
    <text evidence="8">Involved in the regulation of telomere length, clustering and has a specific role in telomere position effect (TPE).</text>
</comment>
<dbReference type="EMBL" id="JAVHNQ010000005">
    <property type="protein sequence ID" value="KAK6346584.1"/>
    <property type="molecule type" value="Genomic_DNA"/>
</dbReference>
<gene>
    <name evidence="11" type="ORF">TWF696_006706</name>
</gene>
<dbReference type="PANTHER" id="PTHR16466">
    <property type="entry name" value="TELOMERE REPEAT-BINDING FACTOR 2-INTERACTING PROTEIN 1"/>
    <property type="match status" value="1"/>
</dbReference>
<dbReference type="SUPFAM" id="SSF52113">
    <property type="entry name" value="BRCT domain"/>
    <property type="match status" value="1"/>
</dbReference>
<dbReference type="SUPFAM" id="SSF46689">
    <property type="entry name" value="Homeodomain-like"/>
    <property type="match status" value="1"/>
</dbReference>
<dbReference type="AlphaFoldDB" id="A0AAV9UQT1"/>
<dbReference type="Gene3D" id="1.10.10.60">
    <property type="entry name" value="Homeodomain-like"/>
    <property type="match status" value="1"/>
</dbReference>
<comment type="caution">
    <text evidence="11">The sequence shown here is derived from an EMBL/GenBank/DDBJ whole genome shotgun (WGS) entry which is preliminary data.</text>
</comment>
<protein>
    <recommendedName>
        <fullName evidence="8">DNA-binding protein RAP1</fullName>
    </recommendedName>
</protein>
<feature type="region of interest" description="Disordered" evidence="9">
    <location>
        <begin position="213"/>
        <end position="255"/>
    </location>
</feature>
<feature type="domain" description="BRCT" evidence="10">
    <location>
        <begin position="11"/>
        <end position="91"/>
    </location>
</feature>
<dbReference type="PANTHER" id="PTHR16466:SF6">
    <property type="entry name" value="TELOMERIC REPEAT-BINDING FACTOR 2-INTERACTING PROTEIN 1"/>
    <property type="match status" value="1"/>
</dbReference>
<comment type="subcellular location">
    <subcellularLocation>
        <location evidence="8">Nucleus</location>
    </subcellularLocation>
    <subcellularLocation>
        <location evidence="8">Chromosome</location>
        <location evidence="8">Telomere</location>
    </subcellularLocation>
</comment>
<reference evidence="11 12" key="1">
    <citation type="submission" date="2019-10" db="EMBL/GenBank/DDBJ databases">
        <authorList>
            <person name="Palmer J.M."/>
        </authorList>
    </citation>
    <scope>NUCLEOTIDE SEQUENCE [LARGE SCALE GENOMIC DNA]</scope>
    <source>
        <strain evidence="11 12">TWF696</strain>
    </source>
</reference>
<keyword evidence="5" id="KW-0010">Activator</keyword>
<comment type="subunit">
    <text evidence="8">Homodimer.</text>
</comment>
<evidence type="ECO:0000256" key="4">
    <source>
        <dbReference type="ARBA" id="ARBA00023015"/>
    </source>
</evidence>
<evidence type="ECO:0000256" key="6">
    <source>
        <dbReference type="ARBA" id="ARBA00023163"/>
    </source>
</evidence>
<organism evidence="11 12">
    <name type="scientific">Orbilia brochopaga</name>
    <dbReference type="NCBI Taxonomy" id="3140254"/>
    <lineage>
        <taxon>Eukaryota</taxon>
        <taxon>Fungi</taxon>
        <taxon>Dikarya</taxon>
        <taxon>Ascomycota</taxon>
        <taxon>Pezizomycotina</taxon>
        <taxon>Orbiliomycetes</taxon>
        <taxon>Orbiliales</taxon>
        <taxon>Orbiliaceae</taxon>
        <taxon>Orbilia</taxon>
    </lineage>
</organism>
<keyword evidence="3 8" id="KW-0779">Telomere</keyword>
<dbReference type="GO" id="GO:0031848">
    <property type="term" value="P:protection from non-homologous end joining at telomere"/>
    <property type="evidence" value="ECO:0007669"/>
    <property type="project" value="TreeGrafter"/>
</dbReference>
<dbReference type="InterPro" id="IPR038104">
    <property type="entry name" value="Rap1_C_sf"/>
</dbReference>
<feature type="compositionally biased region" description="Polar residues" evidence="9">
    <location>
        <begin position="731"/>
        <end position="744"/>
    </location>
</feature>
<dbReference type="GO" id="GO:0010833">
    <property type="term" value="P:telomere maintenance via telomere lengthening"/>
    <property type="evidence" value="ECO:0007669"/>
    <property type="project" value="UniProtKB-UniRule"/>
</dbReference>
<evidence type="ECO:0000259" key="10">
    <source>
        <dbReference type="PROSITE" id="PS50172"/>
    </source>
</evidence>
<dbReference type="InterPro" id="IPR009057">
    <property type="entry name" value="Homeodomain-like_sf"/>
</dbReference>
<dbReference type="Pfam" id="PF11626">
    <property type="entry name" value="Rap1_C"/>
    <property type="match status" value="1"/>
</dbReference>
<feature type="compositionally biased region" description="Acidic residues" evidence="9">
    <location>
        <begin position="775"/>
        <end position="793"/>
    </location>
</feature>
<evidence type="ECO:0000256" key="8">
    <source>
        <dbReference type="RuleBase" id="RU367107"/>
    </source>
</evidence>
<dbReference type="Pfam" id="PF08914">
    <property type="entry name" value="Myb_Rap1"/>
    <property type="match status" value="1"/>
</dbReference>
<dbReference type="GO" id="GO:0042162">
    <property type="term" value="F:telomeric DNA binding"/>
    <property type="evidence" value="ECO:0007669"/>
    <property type="project" value="TreeGrafter"/>
</dbReference>
<keyword evidence="7 8" id="KW-0539">Nucleus</keyword>
<dbReference type="Pfam" id="PF16589">
    <property type="entry name" value="BRCT_2"/>
    <property type="match status" value="1"/>
</dbReference>
<sequence>MADADEDAALQAERLFDKLSFYLTSHCPSRLYYKQLLQTNGGKICQTDRAADVIISDHLKSQGTVEQAISYKWIDKCVEERDLVDPEDFVISKLIQSKKGAVTSKKTTTKNTASSVKEQVAAAGPSSRRVGGRSEFTAEDDAILLWWLEHAEHRGGNVIYKELARHFDNHTWHSWRDHWIKGLSKEAKYRDGPKPPSGFDITKVRGWHEGIIRPGDPSWNPQAPAAPHRRRPSEHTVVSESARKHERSPVASSEDQIVEHLNELLRDNTEREAQVLETMKNMTEEQAAKYRLLLSAELQQQNEERERIDQAMAPTGKFTLEETKALISKGDDITYSDTKDEQLGVCQGLVDTFNSHSAEDFLDYFLKKIKPIMKQIIKKGKVQGQQMEAAVLENLKSDAEMEAIEQQQRAWSGDAAQEEAGTRGLSTALDARFDNLDTSDVASRPSVPKPIERSGRGGKLENQLFVSPAVPATKIYSSQSTTSFRSRWRPHDDQSYSEERELARLRAELDDTRSLRSVFRVPAGSHTPKSNSPPRTPITIKPTQKSPLDKIAVRTDPPSQRSSPTPRQGVAVLTSDAETEPISPTARKHAALEHAIKTRDQSSPVKLAGEGVPASSPPLSLRPAINQLTPREAAPASSRRLPPLGTNFPSVSSAYEESDDIPYREPTKAIPSSNYKAVRTSSSRPTSKRRKIEGASYSDMVVENTPENKLAPIQDTSSPQSTTPNQPSHSFSQRGLSPTLSPLAQKSLKRKALANNSAEHSARSSPESDHLTENTDTDEDAGSDSEDEEDAEIDIGGFLNRNLGLLNDNSPRPHPRHTETPMSEMSQQPDEMDQNSTQEIPQESKLSDFDKLWAEEFMPWIKKKAEWYHVGPQDVALILERTCCSRKLTNFVLEGLLLHLRHDGTFENFVWPEVKGIWTEEDDMALAGDADEDELFRVAQKHGDENLSLRWDWLERMNKVAPERESQTQQSSKK</sequence>
<evidence type="ECO:0000256" key="9">
    <source>
        <dbReference type="SAM" id="MobiDB-lite"/>
    </source>
</evidence>